<dbReference type="GO" id="GO:0003677">
    <property type="term" value="F:DNA binding"/>
    <property type="evidence" value="ECO:0007669"/>
    <property type="project" value="UniProtKB-KW"/>
</dbReference>
<reference evidence="3 4" key="2">
    <citation type="journal article" date="2011" name="J. Bacteriol.">
        <title>Genomes of three methylotrophs from a single niche uncover genetic and metabolic divergence of Methylophilaceae.</title>
        <authorList>
            <person name="Lapidus A."/>
            <person name="Clum A."/>
            <person name="Labutti K."/>
            <person name="Kaluzhnaya M.G."/>
            <person name="Lim S."/>
            <person name="Beck D.A."/>
            <person name="Glavina Del Rio T."/>
            <person name="Nolan M."/>
            <person name="Mavromatis K."/>
            <person name="Huntemann M."/>
            <person name="Lucas S."/>
            <person name="Lidstrom M.E."/>
            <person name="Ivanova N."/>
            <person name="Chistoserdova L."/>
        </authorList>
    </citation>
    <scope>NUCLEOTIDE SEQUENCE [LARGE SCALE GENOMIC DNA]</scope>
    <source>
        <strain evidence="3 4">SIP3-4</strain>
    </source>
</reference>
<dbReference type="PANTHER" id="PTHR43214:SF43">
    <property type="entry name" value="TWO-COMPONENT RESPONSE REGULATOR"/>
    <property type="match status" value="1"/>
</dbReference>
<proteinExistence type="predicted"/>
<dbReference type="STRING" id="582744.Msip34_1010"/>
<dbReference type="GO" id="GO:0006355">
    <property type="term" value="P:regulation of DNA-templated transcription"/>
    <property type="evidence" value="ECO:0007669"/>
    <property type="project" value="InterPro"/>
</dbReference>
<dbReference type="OrthoDB" id="9794397at2"/>
<evidence type="ECO:0000313" key="3">
    <source>
        <dbReference type="EMBL" id="ACT50257.1"/>
    </source>
</evidence>
<gene>
    <name evidence="3" type="ordered locus">Msip34_1010</name>
</gene>
<dbReference type="PRINTS" id="PR00038">
    <property type="entry name" value="HTHLUXR"/>
</dbReference>
<keyword evidence="4" id="KW-1185">Reference proteome</keyword>
<evidence type="ECO:0000313" key="4">
    <source>
        <dbReference type="Proteomes" id="UP000002743"/>
    </source>
</evidence>
<dbReference type="PROSITE" id="PS00622">
    <property type="entry name" value="HTH_LUXR_1"/>
    <property type="match status" value="1"/>
</dbReference>
<dbReference type="CDD" id="cd06170">
    <property type="entry name" value="LuxR_C_like"/>
    <property type="match status" value="1"/>
</dbReference>
<sequence>MRDIFISAGGRLLADWQQVCPEGAVFRESAALNADVGQALIWLHVNADSTASMLADVTGLLGRFTQARVLVLANAPDTNEAVAAFQQGAAGYCHAYSSADVLREVRRVVQLGGVWLGPEVLQRLITVGRTMVGSSQTKINATLDQLTPREREVALKAAEGLSNKLIARELDITERTVKAHLTAIFERLAIRDRLQLALMLNDRQG</sequence>
<feature type="domain" description="HTH luxR-type" evidence="2">
    <location>
        <begin position="139"/>
        <end position="204"/>
    </location>
</feature>
<dbReference type="eggNOG" id="COG2197">
    <property type="taxonomic scope" value="Bacteria"/>
</dbReference>
<dbReference type="Gene3D" id="3.40.50.2300">
    <property type="match status" value="1"/>
</dbReference>
<dbReference type="InterPro" id="IPR000792">
    <property type="entry name" value="Tscrpt_reg_LuxR_C"/>
</dbReference>
<name>C6XCI2_METGS</name>
<dbReference type="SMART" id="SM00421">
    <property type="entry name" value="HTH_LUXR"/>
    <property type="match status" value="1"/>
</dbReference>
<dbReference type="KEGG" id="mei:Msip34_1010"/>
<dbReference type="PROSITE" id="PS50043">
    <property type="entry name" value="HTH_LUXR_2"/>
    <property type="match status" value="1"/>
</dbReference>
<accession>C6XCI2</accession>
<dbReference type="InterPro" id="IPR016032">
    <property type="entry name" value="Sig_transdc_resp-reg_C-effctor"/>
</dbReference>
<keyword evidence="1" id="KW-0238">DNA-binding</keyword>
<organism evidence="3 4">
    <name type="scientific">Methylovorus glucosotrophus (strain SIP3-4)</name>
    <dbReference type="NCBI Taxonomy" id="582744"/>
    <lineage>
        <taxon>Bacteria</taxon>
        <taxon>Pseudomonadati</taxon>
        <taxon>Pseudomonadota</taxon>
        <taxon>Betaproteobacteria</taxon>
        <taxon>Nitrosomonadales</taxon>
        <taxon>Methylophilaceae</taxon>
        <taxon>Methylovorus</taxon>
    </lineage>
</organism>
<dbReference type="HOGENOM" id="CLU_000445_90_8_4"/>
<evidence type="ECO:0000259" key="2">
    <source>
        <dbReference type="PROSITE" id="PS50043"/>
    </source>
</evidence>
<reference evidence="4" key="1">
    <citation type="submission" date="2009-07" db="EMBL/GenBank/DDBJ databases">
        <title>Complete sequence of chromosome of Methylovorus sp. SIP3-4.</title>
        <authorList>
            <person name="Lucas S."/>
            <person name="Copeland A."/>
            <person name="Lapidus A."/>
            <person name="Glavina del Rio T."/>
            <person name="Tice H."/>
            <person name="Bruce D."/>
            <person name="Goodwin L."/>
            <person name="Pitluck S."/>
            <person name="Clum A."/>
            <person name="Larimer F."/>
            <person name="Land M."/>
            <person name="Hauser L."/>
            <person name="Kyrpides N."/>
            <person name="Mikhailova N."/>
            <person name="Kayluzhnaya M."/>
            <person name="Chistoserdova L."/>
        </authorList>
    </citation>
    <scope>NUCLEOTIDE SEQUENCE [LARGE SCALE GENOMIC DNA]</scope>
    <source>
        <strain evidence="4">SIP3-4</strain>
    </source>
</reference>
<dbReference type="RefSeq" id="WP_015829779.1">
    <property type="nucleotide sequence ID" value="NC_012969.1"/>
</dbReference>
<dbReference type="PANTHER" id="PTHR43214">
    <property type="entry name" value="TWO-COMPONENT RESPONSE REGULATOR"/>
    <property type="match status" value="1"/>
</dbReference>
<dbReference type="SUPFAM" id="SSF46894">
    <property type="entry name" value="C-terminal effector domain of the bipartite response regulators"/>
    <property type="match status" value="1"/>
</dbReference>
<dbReference type="InterPro" id="IPR039420">
    <property type="entry name" value="WalR-like"/>
</dbReference>
<evidence type="ECO:0000256" key="1">
    <source>
        <dbReference type="ARBA" id="ARBA00023125"/>
    </source>
</evidence>
<protein>
    <submittedName>
        <fullName evidence="3">Transcriptional regulator, LuxR family</fullName>
    </submittedName>
</protein>
<dbReference type="Pfam" id="PF00196">
    <property type="entry name" value="GerE"/>
    <property type="match status" value="1"/>
</dbReference>
<dbReference type="EMBL" id="CP001674">
    <property type="protein sequence ID" value="ACT50257.1"/>
    <property type="molecule type" value="Genomic_DNA"/>
</dbReference>
<dbReference type="Proteomes" id="UP000002743">
    <property type="component" value="Chromosome"/>
</dbReference>
<dbReference type="AlphaFoldDB" id="C6XCI2"/>